<accession>A0ACC2L0V5</accession>
<gene>
    <name evidence="1" type="ORF">MRB53_020367</name>
</gene>
<dbReference type="Proteomes" id="UP001234297">
    <property type="component" value="Chromosome 6"/>
</dbReference>
<sequence length="298" mass="33472">MVSPASLCSLATICLVSFLLLFSIFSLSFIFHFRLRTLHSHSHHLRDFNSLWPLRILLVSFASLWSLTELLRLPLHDPIFLLLPPPLKRETLCKLYVVSSLGLFQPCFFITLLFLLNISLNKETNYENSLSRALFVIFLFCIPAFLSQLFFVFFSGAGVWRSPEVFMRQFIIIKQGKVMQCTHPLIGTGILGVFSSLYVVCFVGVCWRAVLMVINKKLRIRIYGLAFAVVLSLSVQFLSLALSVIWRPGDLAFEALSLVAFLSVLSCALVGEGILVIQPLADALIVEGFSSRRPSVSC</sequence>
<keyword evidence="2" id="KW-1185">Reference proteome</keyword>
<organism evidence="1 2">
    <name type="scientific">Persea americana</name>
    <name type="common">Avocado</name>
    <dbReference type="NCBI Taxonomy" id="3435"/>
    <lineage>
        <taxon>Eukaryota</taxon>
        <taxon>Viridiplantae</taxon>
        <taxon>Streptophyta</taxon>
        <taxon>Embryophyta</taxon>
        <taxon>Tracheophyta</taxon>
        <taxon>Spermatophyta</taxon>
        <taxon>Magnoliopsida</taxon>
        <taxon>Magnoliidae</taxon>
        <taxon>Laurales</taxon>
        <taxon>Lauraceae</taxon>
        <taxon>Persea</taxon>
    </lineage>
</organism>
<dbReference type="EMBL" id="CM056814">
    <property type="protein sequence ID" value="KAJ8627060.1"/>
    <property type="molecule type" value="Genomic_DNA"/>
</dbReference>
<evidence type="ECO:0000313" key="1">
    <source>
        <dbReference type="EMBL" id="KAJ8627060.1"/>
    </source>
</evidence>
<comment type="caution">
    <text evidence="1">The sequence shown here is derived from an EMBL/GenBank/DDBJ whole genome shotgun (WGS) entry which is preliminary data.</text>
</comment>
<evidence type="ECO:0000313" key="2">
    <source>
        <dbReference type="Proteomes" id="UP001234297"/>
    </source>
</evidence>
<reference evidence="1 2" key="1">
    <citation type="journal article" date="2022" name="Hortic Res">
        <title>A haplotype resolved chromosomal level avocado genome allows analysis of novel avocado genes.</title>
        <authorList>
            <person name="Nath O."/>
            <person name="Fletcher S.J."/>
            <person name="Hayward A."/>
            <person name="Shaw L.M."/>
            <person name="Masouleh A.K."/>
            <person name="Furtado A."/>
            <person name="Henry R.J."/>
            <person name="Mitter N."/>
        </authorList>
    </citation>
    <scope>NUCLEOTIDE SEQUENCE [LARGE SCALE GENOMIC DNA]</scope>
    <source>
        <strain evidence="2">cv. Hass</strain>
    </source>
</reference>
<proteinExistence type="predicted"/>
<name>A0ACC2L0V5_PERAE</name>
<protein>
    <submittedName>
        <fullName evidence="1">Uncharacterized protein</fullName>
    </submittedName>
</protein>